<gene>
    <name evidence="4" type="ORF">BN1044_02269</name>
</gene>
<dbReference type="InterPro" id="IPR038137">
    <property type="entry name" value="Excisionase-like_sf"/>
</dbReference>
<dbReference type="Gene3D" id="1.10.1660.20">
    <property type="match status" value="1"/>
</dbReference>
<protein>
    <submittedName>
        <fullName evidence="4">Excisionase-like protein</fullName>
    </submittedName>
</protein>
<sequence>MARMLPLLEWAKEEFGDLAPSERILKKYAKGQMIVPPAQKIGREWMVDRNARYVGMLATPVLSKTANPMLKRIISDGCSSTLA</sequence>
<reference evidence="4 5" key="1">
    <citation type="submission" date="2016-09" db="EMBL/GenBank/DDBJ databases">
        <authorList>
            <person name="Capua I."/>
            <person name="De Benedictis P."/>
            <person name="Joannis T."/>
            <person name="Lombin L.H."/>
            <person name="Cattoli G."/>
        </authorList>
    </citation>
    <scope>NUCLEOTIDE SEQUENCE [LARGE SCALE GENOMIC DNA]</scope>
    <source>
        <strain evidence="4 5">GB001</strain>
    </source>
</reference>
<name>A0A1C6Z185_HAFAL</name>
<keyword evidence="1" id="KW-0238">DNA-binding</keyword>
<dbReference type="InterPro" id="IPR012884">
    <property type="entry name" value="Excisionase-like"/>
</dbReference>
<evidence type="ECO:0000313" key="4">
    <source>
        <dbReference type="EMBL" id="SCM52785.1"/>
    </source>
</evidence>
<evidence type="ECO:0000313" key="5">
    <source>
        <dbReference type="Proteomes" id="UP000094844"/>
    </source>
</evidence>
<feature type="domain" description="Excisionase-like" evidence="3">
    <location>
        <begin position="5"/>
        <end position="75"/>
    </location>
</feature>
<dbReference type="Proteomes" id="UP000094844">
    <property type="component" value="Unassembled WGS sequence"/>
</dbReference>
<evidence type="ECO:0000256" key="1">
    <source>
        <dbReference type="ARBA" id="ARBA00023125"/>
    </source>
</evidence>
<evidence type="ECO:0000256" key="2">
    <source>
        <dbReference type="ARBA" id="ARBA00023172"/>
    </source>
</evidence>
<accession>A0A1C6Z185</accession>
<proteinExistence type="predicted"/>
<dbReference type="EMBL" id="FMIQ01000041">
    <property type="protein sequence ID" value="SCM52785.1"/>
    <property type="molecule type" value="Genomic_DNA"/>
</dbReference>
<dbReference type="RefSeq" id="WP_072308761.1">
    <property type="nucleotide sequence ID" value="NZ_FMIQ01000041.1"/>
</dbReference>
<dbReference type="SUPFAM" id="SSF46955">
    <property type="entry name" value="Putative DNA-binding domain"/>
    <property type="match status" value="1"/>
</dbReference>
<dbReference type="AlphaFoldDB" id="A0A1C6Z185"/>
<evidence type="ECO:0000259" key="3">
    <source>
        <dbReference type="Pfam" id="PF07825"/>
    </source>
</evidence>
<dbReference type="GO" id="GO:0003677">
    <property type="term" value="F:DNA binding"/>
    <property type="evidence" value="ECO:0007669"/>
    <property type="project" value="UniProtKB-KW"/>
</dbReference>
<dbReference type="InterPro" id="IPR009061">
    <property type="entry name" value="DNA-bd_dom_put_sf"/>
</dbReference>
<organism evidence="4 5">
    <name type="scientific">Hafnia alvei</name>
    <dbReference type="NCBI Taxonomy" id="569"/>
    <lineage>
        <taxon>Bacteria</taxon>
        <taxon>Pseudomonadati</taxon>
        <taxon>Pseudomonadota</taxon>
        <taxon>Gammaproteobacteria</taxon>
        <taxon>Enterobacterales</taxon>
        <taxon>Hafniaceae</taxon>
        <taxon>Hafnia</taxon>
    </lineage>
</organism>
<dbReference type="GO" id="GO:0006310">
    <property type="term" value="P:DNA recombination"/>
    <property type="evidence" value="ECO:0007669"/>
    <property type="project" value="UniProtKB-KW"/>
</dbReference>
<dbReference type="OrthoDB" id="8859100at2"/>
<dbReference type="Pfam" id="PF07825">
    <property type="entry name" value="Exc"/>
    <property type="match status" value="1"/>
</dbReference>
<keyword evidence="2" id="KW-0233">DNA recombination</keyword>